<proteinExistence type="predicted"/>
<reference evidence="4" key="1">
    <citation type="journal article" date="2014" name="Proc. Natl. Acad. Sci. U.S.A.">
        <title>Extensive sampling of basidiomycete genomes demonstrates inadequacy of the white-rot/brown-rot paradigm for wood decay fungi.</title>
        <authorList>
            <person name="Riley R."/>
            <person name="Salamov A.A."/>
            <person name="Brown D.W."/>
            <person name="Nagy L.G."/>
            <person name="Floudas D."/>
            <person name="Held B.W."/>
            <person name="Levasseur A."/>
            <person name="Lombard V."/>
            <person name="Morin E."/>
            <person name="Otillar R."/>
            <person name="Lindquist E.A."/>
            <person name="Sun H."/>
            <person name="LaButti K.M."/>
            <person name="Schmutz J."/>
            <person name="Jabbour D."/>
            <person name="Luo H."/>
            <person name="Baker S.E."/>
            <person name="Pisabarro A.G."/>
            <person name="Walton J.D."/>
            <person name="Blanchette R.A."/>
            <person name="Henrissat B."/>
            <person name="Martin F."/>
            <person name="Cullen D."/>
            <person name="Hibbett D.S."/>
            <person name="Grigoriev I.V."/>
        </authorList>
    </citation>
    <scope>NUCLEOTIDE SEQUENCE [LARGE SCALE GENOMIC DNA]</scope>
    <source>
        <strain evidence="4">FD-172 SS1</strain>
    </source>
</reference>
<name>A0A067LSB7_BOTB1</name>
<dbReference type="AlphaFoldDB" id="A0A067LSB7"/>
<keyword evidence="4" id="KW-1185">Reference proteome</keyword>
<feature type="region of interest" description="Disordered" evidence="1">
    <location>
        <begin position="1"/>
        <end position="25"/>
    </location>
</feature>
<accession>A0A067LSB7</accession>
<feature type="transmembrane region" description="Helical" evidence="2">
    <location>
        <begin position="102"/>
        <end position="120"/>
    </location>
</feature>
<evidence type="ECO:0000256" key="1">
    <source>
        <dbReference type="SAM" id="MobiDB-lite"/>
    </source>
</evidence>
<dbReference type="HOGENOM" id="CLU_1467922_0_0_1"/>
<sequence>MATRSNTPLDVEARSIDVGQPDGTGEESWLTRQWALFVGRAMNTWQRSKALFRGFVGVVGAPMSSVRELNCCGAVCFIIGLYIIVVGPPLSATGTASPLRKGAAACLAASAAVGMVSWAVAQVRLRVESMPINEVDSGRLLRGVEFGLLLGGVMILLDVVPQALYVLGIVVVIFVGAAVFFFRAHRDGPPSV</sequence>
<gene>
    <name evidence="3" type="ORF">BOTBODRAFT_279694</name>
</gene>
<protein>
    <submittedName>
        <fullName evidence="3">Uncharacterized protein</fullName>
    </submittedName>
</protein>
<dbReference type="Proteomes" id="UP000027195">
    <property type="component" value="Unassembled WGS sequence"/>
</dbReference>
<evidence type="ECO:0000313" key="3">
    <source>
        <dbReference type="EMBL" id="KDQ05919.1"/>
    </source>
</evidence>
<dbReference type="EMBL" id="KL198171">
    <property type="protein sequence ID" value="KDQ05919.1"/>
    <property type="molecule type" value="Genomic_DNA"/>
</dbReference>
<keyword evidence="2" id="KW-1133">Transmembrane helix</keyword>
<feature type="transmembrane region" description="Helical" evidence="2">
    <location>
        <begin position="71"/>
        <end position="90"/>
    </location>
</feature>
<keyword evidence="2" id="KW-0472">Membrane</keyword>
<feature type="transmembrane region" description="Helical" evidence="2">
    <location>
        <begin position="140"/>
        <end position="157"/>
    </location>
</feature>
<dbReference type="InParanoid" id="A0A067LSB7"/>
<organism evidence="3 4">
    <name type="scientific">Botryobasidium botryosum (strain FD-172 SS1)</name>
    <dbReference type="NCBI Taxonomy" id="930990"/>
    <lineage>
        <taxon>Eukaryota</taxon>
        <taxon>Fungi</taxon>
        <taxon>Dikarya</taxon>
        <taxon>Basidiomycota</taxon>
        <taxon>Agaricomycotina</taxon>
        <taxon>Agaricomycetes</taxon>
        <taxon>Cantharellales</taxon>
        <taxon>Botryobasidiaceae</taxon>
        <taxon>Botryobasidium</taxon>
    </lineage>
</organism>
<evidence type="ECO:0000256" key="2">
    <source>
        <dbReference type="SAM" id="Phobius"/>
    </source>
</evidence>
<feature type="transmembrane region" description="Helical" evidence="2">
    <location>
        <begin position="163"/>
        <end position="182"/>
    </location>
</feature>
<evidence type="ECO:0000313" key="4">
    <source>
        <dbReference type="Proteomes" id="UP000027195"/>
    </source>
</evidence>
<keyword evidence="2" id="KW-0812">Transmembrane</keyword>